<feature type="region of interest" description="Disordered" evidence="4">
    <location>
        <begin position="34"/>
        <end position="96"/>
    </location>
</feature>
<evidence type="ECO:0000256" key="4">
    <source>
        <dbReference type="SAM" id="MobiDB-lite"/>
    </source>
</evidence>
<evidence type="ECO:0000313" key="8">
    <source>
        <dbReference type="Proteomes" id="UP000007305"/>
    </source>
</evidence>
<gene>
    <name evidence="7" type="primary">LOC100381805</name>
</gene>
<comment type="subcellular location">
    <subcellularLocation>
        <location evidence="1">Nucleus</location>
    </subcellularLocation>
</comment>
<dbReference type="RefSeq" id="NP_001168072.1">
    <property type="nucleotide sequence ID" value="NM_001174601.1"/>
</dbReference>
<feature type="region of interest" description="Disordered" evidence="4">
    <location>
        <begin position="202"/>
        <end position="302"/>
    </location>
</feature>
<reference evidence="7" key="3">
    <citation type="submission" date="2019-07" db="EMBL/GenBank/DDBJ databases">
        <authorList>
            <person name="Seetharam A."/>
            <person name="Woodhouse M."/>
            <person name="Cannon E."/>
        </authorList>
    </citation>
    <scope>NUCLEOTIDE SEQUENCE [LARGE SCALE GENOMIC DNA]</scope>
    <source>
        <strain evidence="7">cv. B73</strain>
    </source>
</reference>
<keyword evidence="8" id="KW-1185">Reference proteome</keyword>
<dbReference type="HOGENOM" id="CLU_059103_0_0_1"/>
<evidence type="ECO:0000256" key="3">
    <source>
        <dbReference type="ARBA" id="ARBA00023242"/>
    </source>
</evidence>
<feature type="compositionally biased region" description="Low complexity" evidence="4">
    <location>
        <begin position="130"/>
        <end position="145"/>
    </location>
</feature>
<dbReference type="EMBL" id="BT062311">
    <property type="protein sequence ID" value="ACN27008.1"/>
    <property type="molecule type" value="mRNA"/>
</dbReference>
<dbReference type="GeneID" id="100381805"/>
<dbReference type="PANTHER" id="PTHR46058">
    <property type="entry name" value="PROTEIN BREVIS RADIX-LIKE 1"/>
    <property type="match status" value="1"/>
</dbReference>
<evidence type="ECO:0000313" key="6">
    <source>
        <dbReference type="EMBL" id="ACN27008.1"/>
    </source>
</evidence>
<dbReference type="KEGG" id="zma:100381805"/>
<protein>
    <recommendedName>
        <fullName evidence="5">BRX domain-containing protein</fullName>
    </recommendedName>
</protein>
<dbReference type="AlphaFoldDB" id="C0HJ05"/>
<dbReference type="InterPro" id="IPR013591">
    <property type="entry name" value="Brevis_radix_dom"/>
</dbReference>
<dbReference type="Proteomes" id="UP000007305">
    <property type="component" value="Chromosome 2"/>
</dbReference>
<feature type="compositionally biased region" description="Basic and acidic residues" evidence="4">
    <location>
        <begin position="87"/>
        <end position="96"/>
    </location>
</feature>
<feature type="compositionally biased region" description="Basic and acidic residues" evidence="4">
    <location>
        <begin position="56"/>
        <end position="67"/>
    </location>
</feature>
<keyword evidence="3" id="KW-0539">Nucleus</keyword>
<proteinExistence type="evidence at transcript level"/>
<reference evidence="8" key="2">
    <citation type="submission" date="2015-12" db="EMBL/GenBank/DDBJ databases">
        <title>Update maize B73 reference genome by single molecule sequencing technologies.</title>
        <authorList>
            <consortium name="Maize Genome Sequencing Project"/>
            <person name="Ware D."/>
        </authorList>
    </citation>
    <scope>NUCLEOTIDE SEQUENCE [LARGE SCALE GENOMIC DNA]</scope>
    <source>
        <strain evidence="8">cv. B73</strain>
    </source>
</reference>
<feature type="compositionally biased region" description="Low complexity" evidence="4">
    <location>
        <begin position="243"/>
        <end position="264"/>
    </location>
</feature>
<evidence type="ECO:0000256" key="1">
    <source>
        <dbReference type="ARBA" id="ARBA00004123"/>
    </source>
</evidence>
<feature type="compositionally biased region" description="Polar residues" evidence="4">
    <location>
        <begin position="285"/>
        <end position="302"/>
    </location>
</feature>
<dbReference type="EnsemblPlants" id="Zm00001eb079830_T003">
    <property type="protein sequence ID" value="Zm00001eb079830_P003"/>
    <property type="gene ID" value="Zm00001eb079830"/>
</dbReference>
<evidence type="ECO:0000256" key="2">
    <source>
        <dbReference type="ARBA" id="ARBA00009057"/>
    </source>
</evidence>
<reference evidence="6" key="1">
    <citation type="journal article" date="2009" name="PLoS Genet.">
        <title>Sequencing, mapping, and analysis of 27,455 maize full-length cDNAs.</title>
        <authorList>
            <person name="Soderlund C."/>
            <person name="Descour A."/>
            <person name="Kudrna D."/>
            <person name="Bomhoff M."/>
            <person name="Boyd L."/>
            <person name="Currie J."/>
            <person name="Angelova A."/>
            <person name="Collura K."/>
            <person name="Wissotski M."/>
            <person name="Ashley E."/>
            <person name="Morrow D."/>
            <person name="Fernandes J."/>
            <person name="Walbot V."/>
            <person name="Yu Y."/>
        </authorList>
    </citation>
    <scope>NUCLEOTIDE SEQUENCE</scope>
    <source>
        <strain evidence="6">B73</strain>
    </source>
</reference>
<name>C0HJ05_MAIZE</name>
<evidence type="ECO:0000259" key="5">
    <source>
        <dbReference type="PROSITE" id="PS51514"/>
    </source>
</evidence>
<dbReference type="PANTHER" id="PTHR46058:SF4">
    <property type="entry name" value="OS04G0475250 PROTEIN"/>
    <property type="match status" value="1"/>
</dbReference>
<evidence type="ECO:0000313" key="7">
    <source>
        <dbReference type="EnsemblPlants" id="Zm00001eb079830_P003"/>
    </source>
</evidence>
<reference evidence="7" key="4">
    <citation type="submission" date="2021-05" db="UniProtKB">
        <authorList>
            <consortium name="EnsemblPlants"/>
        </authorList>
    </citation>
    <scope>IDENTIFICATION</scope>
    <source>
        <strain evidence="7">cv. B73</strain>
    </source>
</reference>
<feature type="compositionally biased region" description="Basic residues" evidence="4">
    <location>
        <begin position="43"/>
        <end position="55"/>
    </location>
</feature>
<dbReference type="Pfam" id="PF08381">
    <property type="entry name" value="BRX"/>
    <property type="match status" value="1"/>
</dbReference>
<dbReference type="Gramene" id="Zm00001eb079830_T003">
    <property type="protein sequence ID" value="Zm00001eb079830_P003"/>
    <property type="gene ID" value="Zm00001eb079830"/>
</dbReference>
<dbReference type="OrthoDB" id="679180at2759"/>
<feature type="compositionally biased region" description="Low complexity" evidence="4">
    <location>
        <begin position="68"/>
        <end position="78"/>
    </location>
</feature>
<dbReference type="GO" id="GO:0005634">
    <property type="term" value="C:nucleus"/>
    <property type="evidence" value="ECO:0007669"/>
    <property type="project" value="UniProtKB-SubCell"/>
</dbReference>
<feature type="compositionally biased region" description="Acidic residues" evidence="4">
    <location>
        <begin position="207"/>
        <end position="217"/>
    </location>
</feature>
<sequence>MHACFHGGGGGNSRITKSVGFIVKSMKALSLLKVKTAGDGHPHAPRRRRRRHRRRSPEADELQDKDVAAASSSASSSAKIAPAQPHEAADGDLRRDRLPQDEELRRQGGAKHGHCDKCCSPLEDDDEEAAAGTADAAGDGEWAAEPEPGVLMTLWPRGDGSNYLRRIRFSEEYFGDAWAAQTWWADNCDRIVELYSVVVQPEHPSQDGDDDDDDDDPAAPVTPCQSEDDEHQRQDGAGDLDYSASCSASASGGSTSNFSGPSSGSGSGSANKVDSPILGLVTEADSITRTARPQHSHTATGQ</sequence>
<comment type="similarity">
    <text evidence="2">Belongs to the BRX family.</text>
</comment>
<accession>C0HJ05</accession>
<feature type="domain" description="BRX" evidence="5">
    <location>
        <begin position="140"/>
        <end position="196"/>
    </location>
</feature>
<feature type="region of interest" description="Disordered" evidence="4">
    <location>
        <begin position="124"/>
        <end position="145"/>
    </location>
</feature>
<organism evidence="6">
    <name type="scientific">Zea mays</name>
    <name type="common">Maize</name>
    <dbReference type="NCBI Taxonomy" id="4577"/>
    <lineage>
        <taxon>Eukaryota</taxon>
        <taxon>Viridiplantae</taxon>
        <taxon>Streptophyta</taxon>
        <taxon>Embryophyta</taxon>
        <taxon>Tracheophyta</taxon>
        <taxon>Spermatophyta</taxon>
        <taxon>Magnoliopsida</taxon>
        <taxon>Liliopsida</taxon>
        <taxon>Poales</taxon>
        <taxon>Poaceae</taxon>
        <taxon>PACMAD clade</taxon>
        <taxon>Panicoideae</taxon>
        <taxon>Andropogonodae</taxon>
        <taxon>Andropogoneae</taxon>
        <taxon>Tripsacinae</taxon>
        <taxon>Zea</taxon>
    </lineage>
</organism>
<dbReference type="InterPro" id="IPR044532">
    <property type="entry name" value="BRX-like"/>
</dbReference>
<dbReference type="PROSITE" id="PS51514">
    <property type="entry name" value="BRX"/>
    <property type="match status" value="1"/>
</dbReference>